<dbReference type="EMBL" id="JAEVHI010000001">
    <property type="protein sequence ID" value="KAG5304868.1"/>
    <property type="molecule type" value="Genomic_DNA"/>
</dbReference>
<evidence type="ECO:0000313" key="2">
    <source>
        <dbReference type="Proteomes" id="UP000670092"/>
    </source>
</evidence>
<organism evidence="1 2">
    <name type="scientific">Ajellomyces capsulatus</name>
    <name type="common">Darling's disease fungus</name>
    <name type="synonym">Histoplasma capsulatum</name>
    <dbReference type="NCBI Taxonomy" id="5037"/>
    <lineage>
        <taxon>Eukaryota</taxon>
        <taxon>Fungi</taxon>
        <taxon>Dikarya</taxon>
        <taxon>Ascomycota</taxon>
        <taxon>Pezizomycotina</taxon>
        <taxon>Eurotiomycetes</taxon>
        <taxon>Eurotiomycetidae</taxon>
        <taxon>Onygenales</taxon>
        <taxon>Ajellomycetaceae</taxon>
        <taxon>Histoplasma</taxon>
    </lineage>
</organism>
<evidence type="ECO:0000313" key="1">
    <source>
        <dbReference type="EMBL" id="KAG5304868.1"/>
    </source>
</evidence>
<dbReference type="OrthoDB" id="10449359at2759"/>
<dbReference type="VEuPathDB" id="FungiDB:I7I52_03356"/>
<proteinExistence type="predicted"/>
<accession>A0A8H7Z9W5</accession>
<comment type="caution">
    <text evidence="1">The sequence shown here is derived from an EMBL/GenBank/DDBJ whole genome shotgun (WGS) entry which is preliminary data.</text>
</comment>
<dbReference type="AlphaFoldDB" id="A0A8H7Z9W5"/>
<gene>
    <name evidence="1" type="ORF">I7I52_03356</name>
</gene>
<name>A0A8H7Z9W5_AJECA</name>
<reference evidence="1 2" key="1">
    <citation type="submission" date="2021-01" db="EMBL/GenBank/DDBJ databases">
        <title>Chromosome-level genome assembly of a human fungal pathogen reveals clustering of transcriptionally co-regulated genes.</title>
        <authorList>
            <person name="Voorhies M."/>
            <person name="Cohen S."/>
            <person name="Shea T.P."/>
            <person name="Petrus S."/>
            <person name="Munoz J.F."/>
            <person name="Poplawski S."/>
            <person name="Goldman W.E."/>
            <person name="Michael T."/>
            <person name="Cuomo C.A."/>
            <person name="Sil A."/>
            <person name="Beyhan S."/>
        </authorList>
    </citation>
    <scope>NUCLEOTIDE SEQUENCE [LARGE SCALE GENOMIC DNA]</scope>
    <source>
        <strain evidence="1 2">G184AR</strain>
    </source>
</reference>
<dbReference type="Proteomes" id="UP000670092">
    <property type="component" value="Unassembled WGS sequence"/>
</dbReference>
<protein>
    <submittedName>
        <fullName evidence="1">Uncharacterized protein</fullName>
    </submittedName>
</protein>
<sequence>MPPVPLSVGMVSVGQNSKTTAGIDREPGTYNLPSSEVEANATVYLWCGKPYYKNECKEKKRKEKKRIG</sequence>